<evidence type="ECO:0000313" key="1">
    <source>
        <dbReference type="EMBL" id="KAI4840677.1"/>
    </source>
</evidence>
<organism evidence="1 2">
    <name type="scientific">Plasmodium brasilianum</name>
    <dbReference type="NCBI Taxonomy" id="5824"/>
    <lineage>
        <taxon>Eukaryota</taxon>
        <taxon>Sar</taxon>
        <taxon>Alveolata</taxon>
        <taxon>Apicomplexa</taxon>
        <taxon>Aconoidasida</taxon>
        <taxon>Haemosporida</taxon>
        <taxon>Plasmodiidae</taxon>
        <taxon>Plasmodium</taxon>
        <taxon>Plasmodium (Plasmodium)</taxon>
    </lineage>
</organism>
<accession>A0ACB9YEX4</accession>
<evidence type="ECO:0000313" key="2">
    <source>
        <dbReference type="Proteomes" id="UP001056978"/>
    </source>
</evidence>
<dbReference type="EMBL" id="CM043771">
    <property type="protein sequence ID" value="KAI4840677.1"/>
    <property type="molecule type" value="Genomic_DNA"/>
</dbReference>
<protein>
    <submittedName>
        <fullName evidence="1">Chaperone protein DnaJ</fullName>
    </submittedName>
</protein>
<keyword evidence="2" id="KW-1185">Reference proteome</keyword>
<name>A0ACB9YEX4_PLABR</name>
<dbReference type="Proteomes" id="UP001056978">
    <property type="component" value="Chromosome 3"/>
</dbReference>
<reference evidence="1" key="1">
    <citation type="submission" date="2022-06" db="EMBL/GenBank/DDBJ databases">
        <title>The First Complete Genome of the Simian Malaria Parasite Plasmodium brasilianum.</title>
        <authorList>
            <person name="Bajic M."/>
            <person name="Ravishankar S."/>
        </authorList>
    </citation>
    <scope>NUCLEOTIDE SEQUENCE</scope>
    <source>
        <strain evidence="1">Bolivian I</strain>
    </source>
</reference>
<comment type="caution">
    <text evidence="1">The sequence shown here is derived from an EMBL/GenBank/DDBJ whole genome shotgun (WGS) entry which is preliminary data.</text>
</comment>
<gene>
    <name evidence="1" type="ORF">MKS88_000910</name>
</gene>
<proteinExistence type="predicted"/>
<sequence length="729" mass="80605">MFPLRILRKAWNDNFIFERKYFTEILFRGEKNKKVKICSRSSPFYSYSRNINTSRKCLNQDPYTVLGLSKNATTSEIKKQFRLLAKKYHPDINPSPDAKQKMASITAAYELLSDPKKKEFYDKTGMTDDMNYENQSSSNFEGSFSGFGDASFMFTDFAEMFTNMAGTKSSSTRGEDIQTEITLKFMEAIKGCEKNIRLNVKVSCNNCNGTGKKPGTNLTICKVCNGSGIQRMERGPIIIGVPCRNCSGNGQIINNPCKHCSGSGVKFQTKNITLDIPPGIKKGMQMRIPNQGHSGYRGGKNGHLFVTINIEPHKVFKWVDDNIYVDVPLTIKQCLLGGVVNIPTLNGDMDLLIRPKTYPNSEKVLKGKGPCKVDSHTNGDLIIKFSLKIPDKLTHRQVELIEEFNRIEMGLSNTQNTNRPMDDCDNASARATPKGDTSTSGSTSGINNKNRNNNSSGNSTDNRSINNSGNCKVNANERGEKNIPKPPPLSQKKKYINKLEGTNSSNVPIPPPPPTSSSSASKEKYASGRSANKQRAKEQNANGHSANEQNANGHSANGHSANGHSANGHSANEQNANERSANEQNTNEQNANEQNNAANEDSKLNSNMNNSYSYDDNYYSSKVKNTNHMKSVEHANSVNNSNINQVDNTAYIFDKSTKESLNFSNQHTVNINNGSSGTTISSSNSIGNGKNNNKSDDSYKEERDKKRSSTTSTFSYAKKWITEKLKPNN</sequence>